<feature type="domain" description="PAS" evidence="2">
    <location>
        <begin position="506"/>
        <end position="535"/>
    </location>
</feature>
<dbReference type="CDD" id="cd01949">
    <property type="entry name" value="GGDEF"/>
    <property type="match status" value="1"/>
</dbReference>
<dbReference type="InterPro" id="IPR035919">
    <property type="entry name" value="EAL_sf"/>
</dbReference>
<dbReference type="NCBIfam" id="TIGR00229">
    <property type="entry name" value="sensory_box"/>
    <property type="match status" value="1"/>
</dbReference>
<dbReference type="Pfam" id="PF08448">
    <property type="entry name" value="PAS_4"/>
    <property type="match status" value="1"/>
</dbReference>
<accession>A0A7Y0QHD3</accession>
<gene>
    <name evidence="6" type="ORF">HIR71_12435</name>
</gene>
<organism evidence="6 7">
    <name type="scientific">Cellulomonas fimi</name>
    <dbReference type="NCBI Taxonomy" id="1708"/>
    <lineage>
        <taxon>Bacteria</taxon>
        <taxon>Bacillati</taxon>
        <taxon>Actinomycetota</taxon>
        <taxon>Actinomycetes</taxon>
        <taxon>Micrococcales</taxon>
        <taxon>Cellulomonadaceae</taxon>
        <taxon>Cellulomonas</taxon>
    </lineage>
</organism>
<dbReference type="InterPro" id="IPR052155">
    <property type="entry name" value="Biofilm_reg_signaling"/>
</dbReference>
<dbReference type="InterPro" id="IPR001633">
    <property type="entry name" value="EAL_dom"/>
</dbReference>
<evidence type="ECO:0000313" key="6">
    <source>
        <dbReference type="EMBL" id="NMR21016.1"/>
    </source>
</evidence>
<dbReference type="InterPro" id="IPR000160">
    <property type="entry name" value="GGDEF_dom"/>
</dbReference>
<reference evidence="6 7" key="1">
    <citation type="submission" date="2020-04" db="EMBL/GenBank/DDBJ databases">
        <title>Sequencing and Assembly of C. fimi.</title>
        <authorList>
            <person name="Ramsey A.R."/>
        </authorList>
    </citation>
    <scope>NUCLEOTIDE SEQUENCE [LARGE SCALE GENOMIC DNA]</scope>
    <source>
        <strain evidence="6 7">SB</strain>
    </source>
</reference>
<dbReference type="InterPro" id="IPR043128">
    <property type="entry name" value="Rev_trsase/Diguanyl_cyclase"/>
</dbReference>
<proteinExistence type="predicted"/>
<evidence type="ECO:0000259" key="5">
    <source>
        <dbReference type="PROSITE" id="PS50887"/>
    </source>
</evidence>
<dbReference type="Pfam" id="PF00990">
    <property type="entry name" value="GGDEF"/>
    <property type="match status" value="1"/>
</dbReference>
<dbReference type="SUPFAM" id="SSF55073">
    <property type="entry name" value="Nucleotide cyclase"/>
    <property type="match status" value="1"/>
</dbReference>
<dbReference type="PROSITE" id="PS50112">
    <property type="entry name" value="PAS"/>
    <property type="match status" value="2"/>
</dbReference>
<feature type="domain" description="PAS" evidence="2">
    <location>
        <begin position="612"/>
        <end position="682"/>
    </location>
</feature>
<keyword evidence="7" id="KW-1185">Reference proteome</keyword>
<dbReference type="Gene3D" id="3.20.20.450">
    <property type="entry name" value="EAL domain"/>
    <property type="match status" value="1"/>
</dbReference>
<dbReference type="PANTHER" id="PTHR44757:SF2">
    <property type="entry name" value="BIOFILM ARCHITECTURE MAINTENANCE PROTEIN MBAA"/>
    <property type="match status" value="1"/>
</dbReference>
<evidence type="ECO:0000259" key="4">
    <source>
        <dbReference type="PROSITE" id="PS50883"/>
    </source>
</evidence>
<name>A0A7Y0QHD3_CELFI</name>
<dbReference type="InterPro" id="IPR001610">
    <property type="entry name" value="PAC"/>
</dbReference>
<dbReference type="PROSITE" id="PS50883">
    <property type="entry name" value="EAL"/>
    <property type="match status" value="1"/>
</dbReference>
<evidence type="ECO:0000256" key="1">
    <source>
        <dbReference type="SAM" id="MobiDB-lite"/>
    </source>
</evidence>
<dbReference type="GO" id="GO:0006355">
    <property type="term" value="P:regulation of DNA-templated transcription"/>
    <property type="evidence" value="ECO:0007669"/>
    <property type="project" value="InterPro"/>
</dbReference>
<feature type="region of interest" description="Disordered" evidence="1">
    <location>
        <begin position="1"/>
        <end position="37"/>
    </location>
</feature>
<dbReference type="InterPro" id="IPR013656">
    <property type="entry name" value="PAS_4"/>
</dbReference>
<feature type="domain" description="GGDEF" evidence="5">
    <location>
        <begin position="66"/>
        <end position="213"/>
    </location>
</feature>
<dbReference type="SMART" id="SM00052">
    <property type="entry name" value="EAL"/>
    <property type="match status" value="1"/>
</dbReference>
<dbReference type="NCBIfam" id="TIGR00254">
    <property type="entry name" value="GGDEF"/>
    <property type="match status" value="1"/>
</dbReference>
<sequence length="729" mass="78127">MVTGRRRNPQETDPAADRVEVTNPVPVDASAPASARAATVVHDPLTRLPSRRHLTEQVQHALGTHRQPVLLHVDLDRFKDVNDQHGHTAGDQVLAEFAERLRALSAPGDVVVRLGGDEFAVLLTDDASEERSRMLGDQVVRAAAAPFVVEVPDGRHETAEHAVTIGASVGIARVGTDAAQDGGWDLEGLLKQADAAMHRAKEHGRGRVAHYDPALHAALRSAEATLGRRDMERRLRAAIGACGLGLHYQPVVELPSGRVVGVEALARWHDPELGAVPPDVFIPLAETTGLIHDLGAWVLRTACREAASWPPEVDPTTSVSVNVSPVQLVLPEFVEVVSQALADSGLAPHRLCLEITETAAIADLHETATRLAELRRRGVRIALDDFGTGHSSLTLLRALPVDVVKIDRSFVEKVARSAQDAVLVRLVIEAVHTLGLRVCAEGIETAEQARQLVAMGCDSAQGWFFGRPEAPSARLTRSLRAVPVERPELSLDVGVPVGFGAPDELVLVTTPDWTITYASSTSSSILGMRPQELVGTRLPDHVVLGPGVAAGVTPVLPDDRRRHGLRHADGSRRWLDLATTGLRGDDGTTLEILCLGHDVTQAVEAQDALEDSEAKFRHAFDGAPIGMALTGLDGRVLRVNAAFADLLGREPGDLVHSTVAQLTHPDDRRQDDDNLAEILSGGVHAHEVAKRYLHQDGSAVPARVRAAVVTDRHGEPAYVIAHVTGDQAP</sequence>
<dbReference type="CDD" id="cd01948">
    <property type="entry name" value="EAL"/>
    <property type="match status" value="1"/>
</dbReference>
<dbReference type="SMART" id="SM00267">
    <property type="entry name" value="GGDEF"/>
    <property type="match status" value="1"/>
</dbReference>
<dbReference type="PROSITE" id="PS50887">
    <property type="entry name" value="GGDEF"/>
    <property type="match status" value="1"/>
</dbReference>
<dbReference type="SUPFAM" id="SSF55785">
    <property type="entry name" value="PYP-like sensor domain (PAS domain)"/>
    <property type="match status" value="2"/>
</dbReference>
<dbReference type="EMBL" id="JABCJJ010000021">
    <property type="protein sequence ID" value="NMR21016.1"/>
    <property type="molecule type" value="Genomic_DNA"/>
</dbReference>
<evidence type="ECO:0000259" key="2">
    <source>
        <dbReference type="PROSITE" id="PS50112"/>
    </source>
</evidence>
<dbReference type="SMART" id="SM00086">
    <property type="entry name" value="PAC"/>
    <property type="match status" value="2"/>
</dbReference>
<dbReference type="InterPro" id="IPR000014">
    <property type="entry name" value="PAS"/>
</dbReference>
<dbReference type="InterPro" id="IPR000700">
    <property type="entry name" value="PAS-assoc_C"/>
</dbReference>
<dbReference type="SMART" id="SM00091">
    <property type="entry name" value="PAS"/>
    <property type="match status" value="2"/>
</dbReference>
<dbReference type="InterPro" id="IPR035965">
    <property type="entry name" value="PAS-like_dom_sf"/>
</dbReference>
<dbReference type="Pfam" id="PF00563">
    <property type="entry name" value="EAL"/>
    <property type="match status" value="1"/>
</dbReference>
<feature type="compositionally biased region" description="Low complexity" evidence="1">
    <location>
        <begin position="24"/>
        <end position="37"/>
    </location>
</feature>
<dbReference type="AlphaFoldDB" id="A0A7Y0QHD3"/>
<evidence type="ECO:0000313" key="7">
    <source>
        <dbReference type="Proteomes" id="UP000562124"/>
    </source>
</evidence>
<evidence type="ECO:0000259" key="3">
    <source>
        <dbReference type="PROSITE" id="PS50113"/>
    </source>
</evidence>
<dbReference type="InterPro" id="IPR013767">
    <property type="entry name" value="PAS_fold"/>
</dbReference>
<dbReference type="RefSeq" id="WP_169325393.1">
    <property type="nucleotide sequence ID" value="NZ_JABCJJ010000021.1"/>
</dbReference>
<feature type="domain" description="EAL" evidence="4">
    <location>
        <begin position="228"/>
        <end position="482"/>
    </location>
</feature>
<feature type="domain" description="PAC" evidence="3">
    <location>
        <begin position="559"/>
        <end position="611"/>
    </location>
</feature>
<dbReference type="SUPFAM" id="SSF141868">
    <property type="entry name" value="EAL domain-like"/>
    <property type="match status" value="1"/>
</dbReference>
<comment type="caution">
    <text evidence="6">The sequence shown here is derived from an EMBL/GenBank/DDBJ whole genome shotgun (WGS) entry which is preliminary data.</text>
</comment>
<dbReference type="Proteomes" id="UP000562124">
    <property type="component" value="Unassembled WGS sequence"/>
</dbReference>
<protein>
    <submittedName>
        <fullName evidence="6">EAL domain-containing protein</fullName>
    </submittedName>
</protein>
<dbReference type="PROSITE" id="PS50113">
    <property type="entry name" value="PAC"/>
    <property type="match status" value="1"/>
</dbReference>
<dbReference type="Gene3D" id="3.30.450.20">
    <property type="entry name" value="PAS domain"/>
    <property type="match status" value="2"/>
</dbReference>
<dbReference type="Gene3D" id="3.30.70.270">
    <property type="match status" value="1"/>
</dbReference>
<dbReference type="InterPro" id="IPR029787">
    <property type="entry name" value="Nucleotide_cyclase"/>
</dbReference>
<dbReference type="PANTHER" id="PTHR44757">
    <property type="entry name" value="DIGUANYLATE CYCLASE DGCP"/>
    <property type="match status" value="1"/>
</dbReference>
<dbReference type="CDD" id="cd00130">
    <property type="entry name" value="PAS"/>
    <property type="match status" value="2"/>
</dbReference>
<dbReference type="Pfam" id="PF00989">
    <property type="entry name" value="PAS"/>
    <property type="match status" value="1"/>
</dbReference>